<dbReference type="NCBIfam" id="TIGR01730">
    <property type="entry name" value="RND_mfp"/>
    <property type="match status" value="1"/>
</dbReference>
<dbReference type="Pfam" id="PF25917">
    <property type="entry name" value="BSH_RND"/>
    <property type="match status" value="1"/>
</dbReference>
<dbReference type="InterPro" id="IPR058627">
    <property type="entry name" value="MdtA-like_C"/>
</dbReference>
<gene>
    <name evidence="7" type="ORF">CA606_12495</name>
</gene>
<dbReference type="Pfam" id="PF25954">
    <property type="entry name" value="Beta-barrel_RND_2"/>
    <property type="match status" value="1"/>
</dbReference>
<proteinExistence type="inferred from homology"/>
<dbReference type="AlphaFoldDB" id="A0A290MVR2"/>
<dbReference type="PANTHER" id="PTHR30469:SF15">
    <property type="entry name" value="HLYD FAMILY OF SECRETION PROTEINS"/>
    <property type="match status" value="1"/>
</dbReference>
<organism evidence="7 8">
    <name type="scientific">Caulobacter vibrioides</name>
    <name type="common">Caulobacter crescentus</name>
    <dbReference type="NCBI Taxonomy" id="155892"/>
    <lineage>
        <taxon>Bacteria</taxon>
        <taxon>Pseudomonadati</taxon>
        <taxon>Pseudomonadota</taxon>
        <taxon>Alphaproteobacteria</taxon>
        <taxon>Caulobacterales</taxon>
        <taxon>Caulobacteraceae</taxon>
        <taxon>Caulobacter</taxon>
    </lineage>
</organism>
<name>A0A290MVR2_CAUVI</name>
<dbReference type="Pfam" id="PF25967">
    <property type="entry name" value="RND-MFP_C"/>
    <property type="match status" value="1"/>
</dbReference>
<dbReference type="GO" id="GO:0015562">
    <property type="term" value="F:efflux transmembrane transporter activity"/>
    <property type="evidence" value="ECO:0007669"/>
    <property type="project" value="TreeGrafter"/>
</dbReference>
<evidence type="ECO:0000259" key="6">
    <source>
        <dbReference type="Pfam" id="PF25967"/>
    </source>
</evidence>
<dbReference type="Gene3D" id="2.40.30.170">
    <property type="match status" value="1"/>
</dbReference>
<evidence type="ECO:0000256" key="1">
    <source>
        <dbReference type="ARBA" id="ARBA00004196"/>
    </source>
</evidence>
<dbReference type="Gene3D" id="1.10.287.470">
    <property type="entry name" value="Helix hairpin bin"/>
    <property type="match status" value="1"/>
</dbReference>
<comment type="subcellular location">
    <subcellularLocation>
        <location evidence="1">Cell envelope</location>
    </subcellularLocation>
</comment>
<evidence type="ECO:0000256" key="2">
    <source>
        <dbReference type="ARBA" id="ARBA00009477"/>
    </source>
</evidence>
<dbReference type="InterPro" id="IPR058625">
    <property type="entry name" value="MdtA-like_BSH"/>
</dbReference>
<dbReference type="InterPro" id="IPR006143">
    <property type="entry name" value="RND_pump_MFP"/>
</dbReference>
<comment type="similarity">
    <text evidence="2">Belongs to the membrane fusion protein (MFP) (TC 8.A.1) family.</text>
</comment>
<accession>A0A290MVR2</accession>
<evidence type="ECO:0000313" key="8">
    <source>
        <dbReference type="Proteomes" id="UP000217311"/>
    </source>
</evidence>
<dbReference type="SUPFAM" id="SSF111369">
    <property type="entry name" value="HlyD-like secretion proteins"/>
    <property type="match status" value="1"/>
</dbReference>
<dbReference type="InterPro" id="IPR058792">
    <property type="entry name" value="Beta-barrel_RND_2"/>
</dbReference>
<dbReference type="RefSeq" id="WP_096052467.1">
    <property type="nucleotide sequence ID" value="NZ_CP023315.3"/>
</dbReference>
<protein>
    <submittedName>
        <fullName evidence="7">Efflux RND transporter periplasmic adaptor subunit</fullName>
    </submittedName>
</protein>
<dbReference type="EMBL" id="CP023315">
    <property type="protein sequence ID" value="ATC33078.1"/>
    <property type="molecule type" value="Genomic_DNA"/>
</dbReference>
<reference evidence="8" key="1">
    <citation type="submission" date="2017-09" db="EMBL/GenBank/DDBJ databases">
        <title>Genome evolution observed in wild isolates of Caulobacter crescentus.</title>
        <authorList>
            <person name="Ely B."/>
            <person name="Wilson K."/>
            <person name="Scott D."/>
        </authorList>
    </citation>
    <scope>NUCLEOTIDE SEQUENCE [LARGE SCALE GENOMIC DNA]</scope>
    <source>
        <strain evidence="8">CB13b1a</strain>
    </source>
</reference>
<dbReference type="GO" id="GO:1990281">
    <property type="term" value="C:efflux pump complex"/>
    <property type="evidence" value="ECO:0007669"/>
    <property type="project" value="TreeGrafter"/>
</dbReference>
<feature type="domain" description="CusB-like beta-barrel" evidence="5">
    <location>
        <begin position="220"/>
        <end position="290"/>
    </location>
</feature>
<evidence type="ECO:0000259" key="4">
    <source>
        <dbReference type="Pfam" id="PF25917"/>
    </source>
</evidence>
<feature type="domain" description="Multidrug resistance protein MdtA-like C-terminal permuted SH3" evidence="6">
    <location>
        <begin position="298"/>
        <end position="353"/>
    </location>
</feature>
<evidence type="ECO:0000256" key="3">
    <source>
        <dbReference type="ARBA" id="ARBA00022448"/>
    </source>
</evidence>
<evidence type="ECO:0000259" key="5">
    <source>
        <dbReference type="Pfam" id="PF25954"/>
    </source>
</evidence>
<sequence>MVARGRPDQGFRAVRPAPMTTRYLIATALVCAGVGLTACGDKKDATGDKAAPAAASARTVSVGSVETRPLGGGIEASGLLVSREEAAVGSELTGYRVARLYADEGDWVRAGQPLVQLDDTLLRAQIDQQAAVTAQAQAEAARVSGLDGQGVLSQEQIETRRYQAKAQEAALKELRTRASRMTITAPVSGRVLSRGVQPGQIAGGGTAPWFTIARDGLVELDAEVNEADLGGVRAGQSVAVSLPAGQALTGVVRLVSPRVDSASRLGKVRIRLPVRPDLRPGGFGRATFGASGTPVTAVPEAAIRYEADGLFLMTVDSNNRAKQVPVKIGQKGGGWAQVVQGPAAGTRIVLGGAAFVSDGDVIRPAAAQQAAR</sequence>
<dbReference type="Proteomes" id="UP000217311">
    <property type="component" value="Chromosome"/>
</dbReference>
<dbReference type="PANTHER" id="PTHR30469">
    <property type="entry name" value="MULTIDRUG RESISTANCE PROTEIN MDTA"/>
    <property type="match status" value="1"/>
</dbReference>
<evidence type="ECO:0000313" key="7">
    <source>
        <dbReference type="EMBL" id="ATC33078.1"/>
    </source>
</evidence>
<dbReference type="Gene3D" id="2.40.420.20">
    <property type="match status" value="1"/>
</dbReference>
<dbReference type="Gene3D" id="2.40.50.100">
    <property type="match status" value="1"/>
</dbReference>
<keyword evidence="3" id="KW-0813">Transport</keyword>
<feature type="domain" description="Multidrug resistance protein MdtA-like barrel-sandwich hybrid" evidence="4">
    <location>
        <begin position="86"/>
        <end position="206"/>
    </location>
</feature>